<dbReference type="EMBL" id="JAKNGE010000001">
    <property type="protein sequence ID" value="MCG4743934.1"/>
    <property type="molecule type" value="Genomic_DNA"/>
</dbReference>
<feature type="active site" description="Proton donor/acceptor" evidence="7">
    <location>
        <position position="92"/>
    </location>
</feature>
<evidence type="ECO:0000256" key="1">
    <source>
        <dbReference type="ARBA" id="ARBA00010936"/>
    </source>
</evidence>
<dbReference type="RefSeq" id="WP_117556760.1">
    <property type="nucleotide sequence ID" value="NZ_BAABZL010000001.1"/>
</dbReference>
<evidence type="ECO:0000256" key="6">
    <source>
        <dbReference type="ARBA" id="ARBA00056337"/>
    </source>
</evidence>
<reference evidence="8" key="3">
    <citation type="submission" date="2022-01" db="EMBL/GenBank/DDBJ databases">
        <title>Collection of gut derived symbiotic bacterial strains cultured from healthy donors.</title>
        <authorList>
            <person name="Lin H."/>
            <person name="Kohout C."/>
            <person name="Waligurski E."/>
            <person name="Pamer E.G."/>
        </authorList>
    </citation>
    <scope>NUCLEOTIDE SEQUENCE</scope>
    <source>
        <strain evidence="8">DFI.6.55</strain>
    </source>
</reference>
<evidence type="ECO:0000256" key="5">
    <source>
        <dbReference type="ARBA" id="ARBA00048791"/>
    </source>
</evidence>
<dbReference type="SUPFAM" id="SSF51569">
    <property type="entry name" value="Aldolase"/>
    <property type="match status" value="1"/>
</dbReference>
<dbReference type="Proteomes" id="UP001299608">
    <property type="component" value="Unassembled WGS sequence"/>
</dbReference>
<dbReference type="PANTHER" id="PTHR10889:SF1">
    <property type="entry name" value="DEOXYRIBOSE-PHOSPHATE ALDOLASE"/>
    <property type="match status" value="1"/>
</dbReference>
<dbReference type="PANTHER" id="PTHR10889">
    <property type="entry name" value="DEOXYRIBOSE-PHOSPHATE ALDOLASE"/>
    <property type="match status" value="1"/>
</dbReference>
<dbReference type="InterPro" id="IPR028581">
    <property type="entry name" value="DeoC_typeI"/>
</dbReference>
<dbReference type="GO" id="GO:0004139">
    <property type="term" value="F:deoxyribose-phosphate aldolase activity"/>
    <property type="evidence" value="ECO:0007669"/>
    <property type="project" value="UniProtKB-UniRule"/>
</dbReference>
<keyword evidence="4 7" id="KW-0704">Schiff base</keyword>
<dbReference type="GO" id="GO:0006018">
    <property type="term" value="P:2-deoxyribose 1-phosphate catabolic process"/>
    <property type="evidence" value="ECO:0007669"/>
    <property type="project" value="UniProtKB-UniRule"/>
</dbReference>
<dbReference type="PIRSF" id="PIRSF001357">
    <property type="entry name" value="DeoC"/>
    <property type="match status" value="1"/>
</dbReference>
<dbReference type="GeneID" id="97204169"/>
<feature type="active site" description="Schiff-base intermediate with acetaldehyde" evidence="7">
    <location>
        <position position="156"/>
    </location>
</feature>
<dbReference type="InterPro" id="IPR013785">
    <property type="entry name" value="Aldolase_TIM"/>
</dbReference>
<comment type="subcellular location">
    <subcellularLocation>
        <location evidence="7">Cytoplasm</location>
    </subcellularLocation>
</comment>
<evidence type="ECO:0000313" key="11">
    <source>
        <dbReference type="Proteomes" id="UP001299608"/>
    </source>
</evidence>
<dbReference type="Proteomes" id="UP000669239">
    <property type="component" value="Unassembled WGS sequence"/>
</dbReference>
<keyword evidence="3 7" id="KW-0456">Lyase</keyword>
<dbReference type="Gene3D" id="3.20.20.70">
    <property type="entry name" value="Aldolase class I"/>
    <property type="match status" value="1"/>
</dbReference>
<feature type="active site" description="Proton donor/acceptor" evidence="7">
    <location>
        <position position="188"/>
    </location>
</feature>
<evidence type="ECO:0000256" key="7">
    <source>
        <dbReference type="HAMAP-Rule" id="MF_00114"/>
    </source>
</evidence>
<evidence type="ECO:0000256" key="3">
    <source>
        <dbReference type="ARBA" id="ARBA00023239"/>
    </source>
</evidence>
<dbReference type="Pfam" id="PF01791">
    <property type="entry name" value="DeoC"/>
    <property type="match status" value="1"/>
</dbReference>
<dbReference type="AlphaFoldDB" id="A0AAX1SRL1"/>
<accession>A0AAX1SRL1</accession>
<evidence type="ECO:0000313" key="8">
    <source>
        <dbReference type="EMBL" id="MCG4743934.1"/>
    </source>
</evidence>
<sequence>MNRNELARYIDQTTLKPGMTHEYVAGFCEKAKENHFASVCILPNMIETAAQVLEGSDTKVCTVISFPLGFDWPDVKIHETEDALNKGAQEIDLVMNVSALKSERYDIVDEELEGVVKASHGKGAIVKLIIETPLLTEGQIVKACELAEKHGVDIVKTSTGFSAMLPRSTSVEDVRLIRSRVKPDTGVKAAGGIRTTADTLAMIEAGATRIGASAGEEIIGGL</sequence>
<dbReference type="GO" id="GO:0009264">
    <property type="term" value="P:deoxyribonucleotide catabolic process"/>
    <property type="evidence" value="ECO:0007669"/>
    <property type="project" value="UniProtKB-UniRule"/>
</dbReference>
<evidence type="ECO:0000313" key="9">
    <source>
        <dbReference type="EMBL" id="NSJ48411.1"/>
    </source>
</evidence>
<dbReference type="GO" id="GO:0005737">
    <property type="term" value="C:cytoplasm"/>
    <property type="evidence" value="ECO:0007669"/>
    <property type="project" value="UniProtKB-SubCell"/>
</dbReference>
<dbReference type="SMART" id="SM01133">
    <property type="entry name" value="DeoC"/>
    <property type="match status" value="1"/>
</dbReference>
<keyword evidence="10" id="KW-1185">Reference proteome</keyword>
<dbReference type="HAMAP" id="MF_00114">
    <property type="entry name" value="DeoC_type1"/>
    <property type="match status" value="1"/>
</dbReference>
<dbReference type="InterPro" id="IPR011343">
    <property type="entry name" value="DeoC"/>
</dbReference>
<dbReference type="EC" id="4.1.2.4" evidence="7"/>
<evidence type="ECO:0000313" key="10">
    <source>
        <dbReference type="Proteomes" id="UP000669239"/>
    </source>
</evidence>
<dbReference type="GO" id="GO:0016052">
    <property type="term" value="P:carbohydrate catabolic process"/>
    <property type="evidence" value="ECO:0007669"/>
    <property type="project" value="TreeGrafter"/>
</dbReference>
<dbReference type="InterPro" id="IPR002915">
    <property type="entry name" value="DeoC/FbaB/LacD_aldolase"/>
</dbReference>
<organism evidence="8 11">
    <name type="scientific">Enterocloster aldenensis</name>
    <dbReference type="NCBI Taxonomy" id="358742"/>
    <lineage>
        <taxon>Bacteria</taxon>
        <taxon>Bacillati</taxon>
        <taxon>Bacillota</taxon>
        <taxon>Clostridia</taxon>
        <taxon>Lachnospirales</taxon>
        <taxon>Lachnospiraceae</taxon>
        <taxon>Enterocloster</taxon>
    </lineage>
</organism>
<dbReference type="FunFam" id="3.20.20.70:FF:000044">
    <property type="entry name" value="Deoxyribose-phosphate aldolase"/>
    <property type="match status" value="1"/>
</dbReference>
<dbReference type="CDD" id="cd00959">
    <property type="entry name" value="DeoC"/>
    <property type="match status" value="1"/>
</dbReference>
<comment type="similarity">
    <text evidence="1 7">Belongs to the DeoC/FbaB aldolase family. DeoC type 1 subfamily.</text>
</comment>
<comment type="function">
    <text evidence="6 7">Catalyzes a reversible aldol reaction between acetaldehyde and D-glyceraldehyde 3-phosphate to generate 2-deoxy-D-ribose 5-phosphate.</text>
</comment>
<reference evidence="9" key="2">
    <citation type="submission" date="2020-02" db="EMBL/GenBank/DDBJ databases">
        <authorList>
            <person name="Littmann E."/>
            <person name="Sorbara M."/>
        </authorList>
    </citation>
    <scope>NUCLEOTIDE SEQUENCE</scope>
    <source>
        <strain evidence="9">MSK.1.17</strain>
    </source>
</reference>
<proteinExistence type="inferred from homology"/>
<reference evidence="9 10" key="1">
    <citation type="journal article" date="2020" name="Cell Host Microbe">
        <title>Functional and Genomic Variation between Human-Derived Isolates of Lachnospiraceae Reveals Inter- and Intra-Species Diversity.</title>
        <authorList>
            <person name="Sorbara M.T."/>
            <person name="Littmann E.R."/>
            <person name="Fontana E."/>
            <person name="Moody T.U."/>
            <person name="Kohout C.E."/>
            <person name="Gjonbalaj M."/>
            <person name="Eaton V."/>
            <person name="Seok R."/>
            <person name="Leiner I.M."/>
            <person name="Pamer E.G."/>
        </authorList>
    </citation>
    <scope>NUCLEOTIDE SEQUENCE [LARGE SCALE GENOMIC DNA]</scope>
    <source>
        <strain evidence="9 10">MSK.1.17</strain>
    </source>
</reference>
<evidence type="ECO:0000256" key="2">
    <source>
        <dbReference type="ARBA" id="ARBA00022490"/>
    </source>
</evidence>
<comment type="caution">
    <text evidence="8">The sequence shown here is derived from an EMBL/GenBank/DDBJ whole genome shotgun (WGS) entry which is preliminary data.</text>
</comment>
<name>A0AAX1SRL1_9FIRM</name>
<dbReference type="EMBL" id="JAAITT010000007">
    <property type="protein sequence ID" value="NSJ48411.1"/>
    <property type="molecule type" value="Genomic_DNA"/>
</dbReference>
<comment type="pathway">
    <text evidence="7">Carbohydrate degradation; 2-deoxy-D-ribose 1-phosphate degradation; D-glyceraldehyde 3-phosphate and acetaldehyde from 2-deoxy-alpha-D-ribose 1-phosphate: step 2/2.</text>
</comment>
<evidence type="ECO:0000256" key="4">
    <source>
        <dbReference type="ARBA" id="ARBA00023270"/>
    </source>
</evidence>
<gene>
    <name evidence="7 8" type="primary">deoC</name>
    <name evidence="9" type="ORF">G5B36_06825</name>
    <name evidence="8" type="ORF">L0N08_00745</name>
</gene>
<comment type="catalytic activity">
    <reaction evidence="5 7">
        <text>2-deoxy-D-ribose 5-phosphate = D-glyceraldehyde 3-phosphate + acetaldehyde</text>
        <dbReference type="Rhea" id="RHEA:12821"/>
        <dbReference type="ChEBI" id="CHEBI:15343"/>
        <dbReference type="ChEBI" id="CHEBI:59776"/>
        <dbReference type="ChEBI" id="CHEBI:62877"/>
        <dbReference type="EC" id="4.1.2.4"/>
    </reaction>
</comment>
<protein>
    <recommendedName>
        <fullName evidence="7">Deoxyribose-phosphate aldolase</fullName>
        <shortName evidence="7">DERA</shortName>
        <ecNumber evidence="7">4.1.2.4</ecNumber>
    </recommendedName>
    <alternativeName>
        <fullName evidence="7">2-deoxy-D-ribose 5-phosphate aldolase</fullName>
    </alternativeName>
    <alternativeName>
        <fullName evidence="7">Phosphodeoxyriboaldolase</fullName>
        <shortName evidence="7">Deoxyriboaldolase</shortName>
    </alternativeName>
</protein>
<dbReference type="NCBIfam" id="TIGR00126">
    <property type="entry name" value="deoC"/>
    <property type="match status" value="1"/>
</dbReference>
<keyword evidence="2 7" id="KW-0963">Cytoplasm</keyword>